<name>A0A232EGA2_9HYME</name>
<protein>
    <submittedName>
        <fullName evidence="2">Uncharacterized protein</fullName>
    </submittedName>
</protein>
<evidence type="ECO:0000256" key="1">
    <source>
        <dbReference type="SAM" id="MobiDB-lite"/>
    </source>
</evidence>
<keyword evidence="3" id="KW-1185">Reference proteome</keyword>
<organism evidence="2 3">
    <name type="scientific">Trichomalopsis sarcophagae</name>
    <dbReference type="NCBI Taxonomy" id="543379"/>
    <lineage>
        <taxon>Eukaryota</taxon>
        <taxon>Metazoa</taxon>
        <taxon>Ecdysozoa</taxon>
        <taxon>Arthropoda</taxon>
        <taxon>Hexapoda</taxon>
        <taxon>Insecta</taxon>
        <taxon>Pterygota</taxon>
        <taxon>Neoptera</taxon>
        <taxon>Endopterygota</taxon>
        <taxon>Hymenoptera</taxon>
        <taxon>Apocrita</taxon>
        <taxon>Proctotrupomorpha</taxon>
        <taxon>Chalcidoidea</taxon>
        <taxon>Pteromalidae</taxon>
        <taxon>Pteromalinae</taxon>
        <taxon>Trichomalopsis</taxon>
    </lineage>
</organism>
<sequence length="62" mass="7026">MADAAGKATAENGTRRRGRLRNEEKTNMQTDQTRNFLVKGNCGFEMVFGRVRVQPSPVRNTR</sequence>
<dbReference type="Proteomes" id="UP000215335">
    <property type="component" value="Unassembled WGS sequence"/>
</dbReference>
<proteinExistence type="predicted"/>
<gene>
    <name evidence="2" type="ORF">TSAR_000150</name>
</gene>
<evidence type="ECO:0000313" key="3">
    <source>
        <dbReference type="Proteomes" id="UP000215335"/>
    </source>
</evidence>
<dbReference type="AlphaFoldDB" id="A0A232EGA2"/>
<evidence type="ECO:0000313" key="2">
    <source>
        <dbReference type="EMBL" id="OXU17352.1"/>
    </source>
</evidence>
<comment type="caution">
    <text evidence="2">The sequence shown here is derived from an EMBL/GenBank/DDBJ whole genome shotgun (WGS) entry which is preliminary data.</text>
</comment>
<dbReference type="EMBL" id="NNAY01004841">
    <property type="protein sequence ID" value="OXU17352.1"/>
    <property type="molecule type" value="Genomic_DNA"/>
</dbReference>
<accession>A0A232EGA2</accession>
<reference evidence="2 3" key="1">
    <citation type="journal article" date="2017" name="Curr. Biol.">
        <title>The Evolution of Venom by Co-option of Single-Copy Genes.</title>
        <authorList>
            <person name="Martinson E.O."/>
            <person name="Mrinalini"/>
            <person name="Kelkar Y.D."/>
            <person name="Chang C.H."/>
            <person name="Werren J.H."/>
        </authorList>
    </citation>
    <scope>NUCLEOTIDE SEQUENCE [LARGE SCALE GENOMIC DNA]</scope>
    <source>
        <strain evidence="2 3">Alberta</strain>
        <tissue evidence="2">Whole body</tissue>
    </source>
</reference>
<feature type="region of interest" description="Disordered" evidence="1">
    <location>
        <begin position="1"/>
        <end position="32"/>
    </location>
</feature>